<dbReference type="GO" id="GO:0032993">
    <property type="term" value="C:protein-DNA complex"/>
    <property type="evidence" value="ECO:0007669"/>
    <property type="project" value="TreeGrafter"/>
</dbReference>
<dbReference type="OrthoDB" id="8807047at2"/>
<keyword evidence="7" id="KW-1185">Reference proteome</keyword>
<dbReference type="Pfam" id="PF03466">
    <property type="entry name" value="LysR_substrate"/>
    <property type="match status" value="1"/>
</dbReference>
<evidence type="ECO:0000313" key="6">
    <source>
        <dbReference type="EMBL" id="OON41722.1"/>
    </source>
</evidence>
<organism evidence="6 7">
    <name type="scientific">Izhakiella australiensis</name>
    <dbReference type="NCBI Taxonomy" id="1926881"/>
    <lineage>
        <taxon>Bacteria</taxon>
        <taxon>Pseudomonadati</taxon>
        <taxon>Pseudomonadota</taxon>
        <taxon>Gammaproteobacteria</taxon>
        <taxon>Enterobacterales</taxon>
        <taxon>Erwiniaceae</taxon>
        <taxon>Izhakiella</taxon>
    </lineage>
</organism>
<dbReference type="EMBL" id="MRUL01000001">
    <property type="protein sequence ID" value="OON41722.1"/>
    <property type="molecule type" value="Genomic_DNA"/>
</dbReference>
<dbReference type="PANTHER" id="PTHR30346">
    <property type="entry name" value="TRANSCRIPTIONAL DUAL REGULATOR HCAR-RELATED"/>
    <property type="match status" value="1"/>
</dbReference>
<evidence type="ECO:0000313" key="7">
    <source>
        <dbReference type="Proteomes" id="UP000190667"/>
    </source>
</evidence>
<dbReference type="InterPro" id="IPR000847">
    <property type="entry name" value="LysR_HTH_N"/>
</dbReference>
<dbReference type="PANTHER" id="PTHR30346:SF17">
    <property type="entry name" value="LYSR FAMILY TRANSCRIPTIONAL REGULATOR"/>
    <property type="match status" value="1"/>
</dbReference>
<dbReference type="FunFam" id="1.10.10.10:FF:000001">
    <property type="entry name" value="LysR family transcriptional regulator"/>
    <property type="match status" value="1"/>
</dbReference>
<evidence type="ECO:0000256" key="1">
    <source>
        <dbReference type="ARBA" id="ARBA00009437"/>
    </source>
</evidence>
<dbReference type="PROSITE" id="PS50931">
    <property type="entry name" value="HTH_LYSR"/>
    <property type="match status" value="1"/>
</dbReference>
<dbReference type="PRINTS" id="PR00039">
    <property type="entry name" value="HTHLYSR"/>
</dbReference>
<keyword evidence="2" id="KW-0805">Transcription regulation</keyword>
<dbReference type="SUPFAM" id="SSF46785">
    <property type="entry name" value="Winged helix' DNA-binding domain"/>
    <property type="match status" value="1"/>
</dbReference>
<name>A0A1S8YSC4_9GAMM</name>
<dbReference type="Pfam" id="PF00126">
    <property type="entry name" value="HTH_1"/>
    <property type="match status" value="1"/>
</dbReference>
<dbReference type="CDD" id="cd08414">
    <property type="entry name" value="PBP2_LTTR_aromatics_like"/>
    <property type="match status" value="1"/>
</dbReference>
<dbReference type="STRING" id="1926881.BTJ39_00705"/>
<comment type="caution">
    <text evidence="6">The sequence shown here is derived from an EMBL/GenBank/DDBJ whole genome shotgun (WGS) entry which is preliminary data.</text>
</comment>
<proteinExistence type="inferred from homology"/>
<evidence type="ECO:0000256" key="3">
    <source>
        <dbReference type="ARBA" id="ARBA00023125"/>
    </source>
</evidence>
<dbReference type="RefSeq" id="WP_078000745.1">
    <property type="nucleotide sequence ID" value="NZ_MRUL01000001.1"/>
</dbReference>
<reference evidence="6 7" key="1">
    <citation type="submission" date="2016-12" db="EMBL/GenBank/DDBJ databases">
        <title>Izhakiella australiana sp. nov. of genus Izhakiella isolated from Australian desert.</title>
        <authorList>
            <person name="Ji M."/>
        </authorList>
    </citation>
    <scope>NUCLEOTIDE SEQUENCE [LARGE SCALE GENOMIC DNA]</scope>
    <source>
        <strain evidence="6 7">D4N98</strain>
    </source>
</reference>
<dbReference type="InterPro" id="IPR005119">
    <property type="entry name" value="LysR_subst-bd"/>
</dbReference>
<dbReference type="Gene3D" id="1.10.10.10">
    <property type="entry name" value="Winged helix-like DNA-binding domain superfamily/Winged helix DNA-binding domain"/>
    <property type="match status" value="1"/>
</dbReference>
<feature type="domain" description="HTH lysR-type" evidence="5">
    <location>
        <begin position="9"/>
        <end position="66"/>
    </location>
</feature>
<dbReference type="Proteomes" id="UP000190667">
    <property type="component" value="Unassembled WGS sequence"/>
</dbReference>
<sequence>MVKAWHKMPSVKQLQCFCAVVEELNFRRAAERLNMSQPPLTRQIQLLEALLGCPLFYRDTRQVSLTAAGKMLAGRAADLLLQLSALRDELSVAAQSVRIGVTRTLDFSQIAPVSSVLEEKKDAVEVNAHQFSSRQLLARMAQGELDLALIGEKPAVCPPGLRFLPIWREPLMLALPSAHGASLQPTVSLTDVADLTLFWFARSDNPAYYDKCEGVFSQLATPLKRQPEPADTLMMLSAIAQGNNMALIPQSLCKMTRDGLCYRTLDETSSALLNIDIWLVMQPDERRLPVLDVAGALQAVVA</sequence>
<dbReference type="GO" id="GO:0003700">
    <property type="term" value="F:DNA-binding transcription factor activity"/>
    <property type="evidence" value="ECO:0007669"/>
    <property type="project" value="InterPro"/>
</dbReference>
<evidence type="ECO:0000256" key="4">
    <source>
        <dbReference type="ARBA" id="ARBA00023163"/>
    </source>
</evidence>
<protein>
    <recommendedName>
        <fullName evidence="5">HTH lysR-type domain-containing protein</fullName>
    </recommendedName>
</protein>
<dbReference type="Gene3D" id="3.40.190.10">
    <property type="entry name" value="Periplasmic binding protein-like II"/>
    <property type="match status" value="2"/>
</dbReference>
<dbReference type="SUPFAM" id="SSF53850">
    <property type="entry name" value="Periplasmic binding protein-like II"/>
    <property type="match status" value="1"/>
</dbReference>
<comment type="similarity">
    <text evidence="1">Belongs to the LysR transcriptional regulatory family.</text>
</comment>
<dbReference type="AlphaFoldDB" id="A0A1S8YSC4"/>
<evidence type="ECO:0000259" key="5">
    <source>
        <dbReference type="PROSITE" id="PS50931"/>
    </source>
</evidence>
<keyword evidence="4" id="KW-0804">Transcription</keyword>
<dbReference type="GO" id="GO:0003677">
    <property type="term" value="F:DNA binding"/>
    <property type="evidence" value="ECO:0007669"/>
    <property type="project" value="UniProtKB-KW"/>
</dbReference>
<dbReference type="InterPro" id="IPR036388">
    <property type="entry name" value="WH-like_DNA-bd_sf"/>
</dbReference>
<dbReference type="InterPro" id="IPR036390">
    <property type="entry name" value="WH_DNA-bd_sf"/>
</dbReference>
<gene>
    <name evidence="6" type="ORF">BTJ39_00705</name>
</gene>
<accession>A0A1S8YSC4</accession>
<evidence type="ECO:0000256" key="2">
    <source>
        <dbReference type="ARBA" id="ARBA00023015"/>
    </source>
</evidence>
<keyword evidence="3" id="KW-0238">DNA-binding</keyword>